<dbReference type="CDD" id="cd03257">
    <property type="entry name" value="ABC_NikE_OppD_transporters"/>
    <property type="match status" value="1"/>
</dbReference>
<evidence type="ECO:0000313" key="10">
    <source>
        <dbReference type="Proteomes" id="UP000523821"/>
    </source>
</evidence>
<sequence length="336" mass="35847">MTGNVVLDIAGLSAEFATREGTAHVVRDVGFTVRAGEKVAIVGESGSGKSTFALALLGLLDPPGRIAAGAVRLDGRDLVGLGEGALKRVRGRSISLVFQDPMGALDPIKTIGAQLVDTLRRHQPGLSRADARRRAAELLREVEVGDAERRLDDYPHQYSGGMRQRVMIAIAIANDPDIVVADEPTTALDVTTQAQILALFDRLVARRGLALLMITHNLAVVANFCDTLQVMYAGRIVERGAVDAVFERPAHPYTEALIESIPDPARRGARLRTIEGLPPDLRRLPTGCSFEPRCPVGRGRPVCRTVAPPPVPLADRGPGAFAECHFAAERAGEGAA</sequence>
<evidence type="ECO:0000256" key="7">
    <source>
        <dbReference type="ARBA" id="ARBA00023136"/>
    </source>
</evidence>
<dbReference type="PROSITE" id="PS50893">
    <property type="entry name" value="ABC_TRANSPORTER_2"/>
    <property type="match status" value="1"/>
</dbReference>
<evidence type="ECO:0000259" key="8">
    <source>
        <dbReference type="PROSITE" id="PS50893"/>
    </source>
</evidence>
<dbReference type="InterPro" id="IPR003439">
    <property type="entry name" value="ABC_transporter-like_ATP-bd"/>
</dbReference>
<dbReference type="Pfam" id="PF00005">
    <property type="entry name" value="ABC_tran"/>
    <property type="match status" value="1"/>
</dbReference>
<dbReference type="PROSITE" id="PS00211">
    <property type="entry name" value="ABC_TRANSPORTER_1"/>
    <property type="match status" value="1"/>
</dbReference>
<evidence type="ECO:0000256" key="4">
    <source>
        <dbReference type="ARBA" id="ARBA00022475"/>
    </source>
</evidence>
<dbReference type="FunFam" id="3.40.50.300:FF:000016">
    <property type="entry name" value="Oligopeptide ABC transporter ATP-binding component"/>
    <property type="match status" value="1"/>
</dbReference>
<dbReference type="NCBIfam" id="TIGR01727">
    <property type="entry name" value="oligo_HPY"/>
    <property type="match status" value="1"/>
</dbReference>
<comment type="similarity">
    <text evidence="2">Belongs to the ABC transporter superfamily.</text>
</comment>
<dbReference type="AlphaFoldDB" id="A0A7W9FKV0"/>
<evidence type="ECO:0000256" key="1">
    <source>
        <dbReference type="ARBA" id="ARBA00004417"/>
    </source>
</evidence>
<dbReference type="SUPFAM" id="SSF52540">
    <property type="entry name" value="P-loop containing nucleoside triphosphate hydrolases"/>
    <property type="match status" value="1"/>
</dbReference>
<organism evidence="9 10">
    <name type="scientific">Prosthecomicrobium pneumaticum</name>
    <dbReference type="NCBI Taxonomy" id="81895"/>
    <lineage>
        <taxon>Bacteria</taxon>
        <taxon>Pseudomonadati</taxon>
        <taxon>Pseudomonadota</taxon>
        <taxon>Alphaproteobacteria</taxon>
        <taxon>Hyphomicrobiales</taxon>
        <taxon>Kaistiaceae</taxon>
        <taxon>Prosthecomicrobium</taxon>
    </lineage>
</organism>
<dbReference type="GO" id="GO:0005886">
    <property type="term" value="C:plasma membrane"/>
    <property type="evidence" value="ECO:0007669"/>
    <property type="project" value="UniProtKB-SubCell"/>
</dbReference>
<dbReference type="PANTHER" id="PTHR43297">
    <property type="entry name" value="OLIGOPEPTIDE TRANSPORT ATP-BINDING PROTEIN APPD"/>
    <property type="match status" value="1"/>
</dbReference>
<keyword evidence="10" id="KW-1185">Reference proteome</keyword>
<evidence type="ECO:0000256" key="6">
    <source>
        <dbReference type="ARBA" id="ARBA00022840"/>
    </source>
</evidence>
<accession>A0A7W9FKV0</accession>
<comment type="caution">
    <text evidence="9">The sequence shown here is derived from an EMBL/GenBank/DDBJ whole genome shotgun (WGS) entry which is preliminary data.</text>
</comment>
<gene>
    <name evidence="9" type="ORF">GGQ63_000661</name>
</gene>
<dbReference type="Gene3D" id="3.40.50.300">
    <property type="entry name" value="P-loop containing nucleotide triphosphate hydrolases"/>
    <property type="match status" value="1"/>
</dbReference>
<comment type="subcellular location">
    <subcellularLocation>
        <location evidence="1">Cell inner membrane</location>
        <topology evidence="1">Peripheral membrane protein</topology>
    </subcellularLocation>
</comment>
<evidence type="ECO:0000256" key="3">
    <source>
        <dbReference type="ARBA" id="ARBA00022448"/>
    </source>
</evidence>
<feature type="domain" description="ABC transporter" evidence="8">
    <location>
        <begin position="7"/>
        <end position="258"/>
    </location>
</feature>
<dbReference type="RefSeq" id="WP_183852449.1">
    <property type="nucleotide sequence ID" value="NZ_JACHOO010000001.1"/>
</dbReference>
<dbReference type="GO" id="GO:0055085">
    <property type="term" value="P:transmembrane transport"/>
    <property type="evidence" value="ECO:0007669"/>
    <property type="project" value="UniProtKB-ARBA"/>
</dbReference>
<proteinExistence type="inferred from homology"/>
<dbReference type="GO" id="GO:0015833">
    <property type="term" value="P:peptide transport"/>
    <property type="evidence" value="ECO:0007669"/>
    <property type="project" value="InterPro"/>
</dbReference>
<dbReference type="InterPro" id="IPR013563">
    <property type="entry name" value="Oligopep_ABC_C"/>
</dbReference>
<dbReference type="PANTHER" id="PTHR43297:SF2">
    <property type="entry name" value="DIPEPTIDE TRANSPORT ATP-BINDING PROTEIN DPPD"/>
    <property type="match status" value="1"/>
</dbReference>
<reference evidence="9 10" key="1">
    <citation type="submission" date="2020-08" db="EMBL/GenBank/DDBJ databases">
        <title>Genomic Encyclopedia of Type Strains, Phase IV (KMG-IV): sequencing the most valuable type-strain genomes for metagenomic binning, comparative biology and taxonomic classification.</title>
        <authorList>
            <person name="Goeker M."/>
        </authorList>
    </citation>
    <scope>NUCLEOTIDE SEQUENCE [LARGE SCALE GENOMIC DNA]</scope>
    <source>
        <strain evidence="9 10">DSM 16268</strain>
    </source>
</reference>
<dbReference type="SMART" id="SM00382">
    <property type="entry name" value="AAA"/>
    <property type="match status" value="1"/>
</dbReference>
<name>A0A7W9FKV0_9HYPH</name>
<dbReference type="InterPro" id="IPR050388">
    <property type="entry name" value="ABC_Ni/Peptide_Import"/>
</dbReference>
<dbReference type="EMBL" id="JACHOO010000001">
    <property type="protein sequence ID" value="MBB5751618.1"/>
    <property type="molecule type" value="Genomic_DNA"/>
</dbReference>
<keyword evidence="3" id="KW-0813">Transport</keyword>
<evidence type="ECO:0000256" key="2">
    <source>
        <dbReference type="ARBA" id="ARBA00005417"/>
    </source>
</evidence>
<evidence type="ECO:0000313" key="9">
    <source>
        <dbReference type="EMBL" id="MBB5751618.1"/>
    </source>
</evidence>
<dbReference type="InterPro" id="IPR017871">
    <property type="entry name" value="ABC_transporter-like_CS"/>
</dbReference>
<dbReference type="GO" id="GO:0016887">
    <property type="term" value="F:ATP hydrolysis activity"/>
    <property type="evidence" value="ECO:0007669"/>
    <property type="project" value="InterPro"/>
</dbReference>
<keyword evidence="6 9" id="KW-0067">ATP-binding</keyword>
<dbReference type="InterPro" id="IPR027417">
    <property type="entry name" value="P-loop_NTPase"/>
</dbReference>
<protein>
    <submittedName>
        <fullName evidence="9">Oligopeptide/dipeptide ABC transporter ATP-binding protein</fullName>
    </submittedName>
</protein>
<keyword evidence="5" id="KW-0547">Nucleotide-binding</keyword>
<evidence type="ECO:0000256" key="5">
    <source>
        <dbReference type="ARBA" id="ARBA00022741"/>
    </source>
</evidence>
<dbReference type="Proteomes" id="UP000523821">
    <property type="component" value="Unassembled WGS sequence"/>
</dbReference>
<keyword evidence="4" id="KW-1003">Cell membrane</keyword>
<dbReference type="GO" id="GO:0005524">
    <property type="term" value="F:ATP binding"/>
    <property type="evidence" value="ECO:0007669"/>
    <property type="project" value="UniProtKB-KW"/>
</dbReference>
<dbReference type="Pfam" id="PF08352">
    <property type="entry name" value="oligo_HPY"/>
    <property type="match status" value="1"/>
</dbReference>
<dbReference type="InterPro" id="IPR003593">
    <property type="entry name" value="AAA+_ATPase"/>
</dbReference>
<keyword evidence="7" id="KW-0472">Membrane</keyword>